<keyword evidence="2" id="KW-1185">Reference proteome</keyword>
<reference evidence="1 2" key="1">
    <citation type="submission" date="2017-05" db="EMBL/GenBank/DDBJ databases">
        <authorList>
            <person name="Varghese N."/>
            <person name="Submissions S."/>
        </authorList>
    </citation>
    <scope>NUCLEOTIDE SEQUENCE [LARGE SCALE GENOMIC DNA]</scope>
    <source>
        <strain evidence="1 2">DSM 19036</strain>
    </source>
</reference>
<protein>
    <submittedName>
        <fullName evidence="1">Uncharacterized protein</fullName>
    </submittedName>
</protein>
<evidence type="ECO:0000313" key="1">
    <source>
        <dbReference type="EMBL" id="SMO99121.1"/>
    </source>
</evidence>
<dbReference type="EMBL" id="FXTN01000020">
    <property type="protein sequence ID" value="SMO99121.1"/>
    <property type="molecule type" value="Genomic_DNA"/>
</dbReference>
<gene>
    <name evidence="1" type="ORF">SAMN06265348_1205</name>
</gene>
<proteinExistence type="predicted"/>
<organism evidence="1 2">
    <name type="scientific">Pedobacter westerhofensis</name>
    <dbReference type="NCBI Taxonomy" id="425512"/>
    <lineage>
        <taxon>Bacteria</taxon>
        <taxon>Pseudomonadati</taxon>
        <taxon>Bacteroidota</taxon>
        <taxon>Sphingobacteriia</taxon>
        <taxon>Sphingobacteriales</taxon>
        <taxon>Sphingobacteriaceae</taxon>
        <taxon>Pedobacter</taxon>
    </lineage>
</organism>
<sequence length="42" mass="4531">MGKIFVPEILVGTNQFLSDLTVTANIGTFIEDLKNTHLGLIG</sequence>
<accession>A0A521FUA2</accession>
<dbReference type="Proteomes" id="UP000320300">
    <property type="component" value="Unassembled WGS sequence"/>
</dbReference>
<dbReference type="AlphaFoldDB" id="A0A521FUA2"/>
<evidence type="ECO:0000313" key="2">
    <source>
        <dbReference type="Proteomes" id="UP000320300"/>
    </source>
</evidence>
<name>A0A521FUA2_9SPHI</name>